<comment type="caution">
    <text evidence="2">The sequence shown here is derived from an EMBL/GenBank/DDBJ whole genome shotgun (WGS) entry which is preliminary data.</text>
</comment>
<protein>
    <submittedName>
        <fullName evidence="2">Uncharacterized protein</fullName>
    </submittedName>
</protein>
<sequence>MPRYGLDRPNAAMIQRGPAGAVRAAGPCAAGAGPAWLRLANSAATTAKAVAQTKAITEAREGLRPPSSSSGFLEVHRPTGGLAASIIQ</sequence>
<accession>A0ABU8D8X5</accession>
<evidence type="ECO:0000313" key="2">
    <source>
        <dbReference type="EMBL" id="MEI2457456.1"/>
    </source>
</evidence>
<dbReference type="Proteomes" id="UP001387215">
    <property type="component" value="Unassembled WGS sequence"/>
</dbReference>
<dbReference type="RefSeq" id="WP_336132986.1">
    <property type="nucleotide sequence ID" value="NZ_JBANDL010000002.1"/>
</dbReference>
<dbReference type="EMBL" id="JBANDL010000002">
    <property type="protein sequence ID" value="MEI2457456.1"/>
    <property type="molecule type" value="Genomic_DNA"/>
</dbReference>
<gene>
    <name evidence="2" type="ORF">V2J18_22615</name>
</gene>
<keyword evidence="3" id="KW-1185">Reference proteome</keyword>
<proteinExistence type="predicted"/>
<evidence type="ECO:0000313" key="3">
    <source>
        <dbReference type="Proteomes" id="UP001387215"/>
    </source>
</evidence>
<evidence type="ECO:0000256" key="1">
    <source>
        <dbReference type="SAM" id="MobiDB-lite"/>
    </source>
</evidence>
<reference evidence="2 3" key="1">
    <citation type="submission" date="2024-02" db="EMBL/GenBank/DDBJ databases">
        <title>Lysobacter Genome Sequencing and Mining.</title>
        <authorList>
            <person name="Bierman J."/>
            <person name="Walker M.C."/>
        </authorList>
    </citation>
    <scope>NUCLEOTIDE SEQUENCE [LARGE SCALE GENOMIC DNA]</scope>
    <source>
        <strain evidence="2 3">PB6250</strain>
    </source>
</reference>
<feature type="region of interest" description="Disordered" evidence="1">
    <location>
        <begin position="59"/>
        <end position="88"/>
    </location>
</feature>
<name>A0ABU8D8X5_9GAMM</name>
<organism evidence="2 3">
    <name type="scientific">Lysobacter firmicutimachus</name>
    <dbReference type="NCBI Taxonomy" id="1792846"/>
    <lineage>
        <taxon>Bacteria</taxon>
        <taxon>Pseudomonadati</taxon>
        <taxon>Pseudomonadota</taxon>
        <taxon>Gammaproteobacteria</taxon>
        <taxon>Lysobacterales</taxon>
        <taxon>Lysobacteraceae</taxon>
        <taxon>Lysobacter</taxon>
    </lineage>
</organism>